<protein>
    <submittedName>
        <fullName evidence="9">Capsular polysaccharide biosynthesis protein</fullName>
    </submittedName>
</protein>
<keyword evidence="10" id="KW-1185">Reference proteome</keyword>
<organism evidence="9 10">
    <name type="scientific">Mucilaginibacter pineti</name>
    <dbReference type="NCBI Taxonomy" id="1391627"/>
    <lineage>
        <taxon>Bacteria</taxon>
        <taxon>Pseudomonadati</taxon>
        <taxon>Bacteroidota</taxon>
        <taxon>Sphingobacteriia</taxon>
        <taxon>Sphingobacteriales</taxon>
        <taxon>Sphingobacteriaceae</taxon>
        <taxon>Mucilaginibacter</taxon>
    </lineage>
</organism>
<keyword evidence="5" id="KW-1133">Transmembrane helix</keyword>
<evidence type="ECO:0000256" key="6">
    <source>
        <dbReference type="ARBA" id="ARBA00023136"/>
    </source>
</evidence>
<gene>
    <name evidence="9" type="ORF">SAMN05216464_103417</name>
</gene>
<comment type="subcellular location">
    <subcellularLocation>
        <location evidence="1">Membrane</location>
        <topology evidence="1">Single-pass membrane protein</topology>
    </subcellularLocation>
</comment>
<dbReference type="Pfam" id="PF04577">
    <property type="entry name" value="Glyco_transf_61"/>
    <property type="match status" value="1"/>
</dbReference>
<feature type="domain" description="Glycosyltransferase 61 catalytic" evidence="8">
    <location>
        <begin position="146"/>
        <end position="319"/>
    </location>
</feature>
<dbReference type="RefSeq" id="WP_091148539.1">
    <property type="nucleotide sequence ID" value="NZ_FNAI01000003.1"/>
</dbReference>
<evidence type="ECO:0000256" key="5">
    <source>
        <dbReference type="ARBA" id="ARBA00022989"/>
    </source>
</evidence>
<dbReference type="InterPro" id="IPR049625">
    <property type="entry name" value="Glyco_transf_61_cat"/>
</dbReference>
<evidence type="ECO:0000256" key="1">
    <source>
        <dbReference type="ARBA" id="ARBA00004167"/>
    </source>
</evidence>
<dbReference type="GO" id="GO:0016020">
    <property type="term" value="C:membrane"/>
    <property type="evidence" value="ECO:0007669"/>
    <property type="project" value="UniProtKB-SubCell"/>
</dbReference>
<sequence>MRNHWKEKIKDAVLAVLRSSAFYRKHFFIPESVVTLAGLPNEIVSYFENAPLVNRGIPLTTDGNIYWKYKQSLVSLPQQVFVLDVRGWRVWGNQGAVVTDDGQLLGDVSREFEKEEHSIFKQLKLVPPVTLSGTSVILSASGADMYYHWMFDILPRLQLLRTAGFDSSLIDHYILDYRDIPFQREALAALNISLKKICRANDHFGFHIRAERLIVPSLPSRLDEVAAFACRFLRETFLNEQTCSSYGERIYLKRSGKRSITNEREIENYLLEQGFETILCEQYTIAQQALIFHHARIIVGPHGAAFSNVVFCKPGTKVLEFFSPRWINPCYWTICDHVKATYYYLVGEGPPPDAKSDAEGTNAVIELNLEKLKKLINHFNILN</sequence>
<keyword evidence="6" id="KW-0472">Membrane</keyword>
<keyword evidence="7" id="KW-0325">Glycoprotein</keyword>
<evidence type="ECO:0000256" key="3">
    <source>
        <dbReference type="ARBA" id="ARBA00022679"/>
    </source>
</evidence>
<accession>A0A1G6ZM19</accession>
<evidence type="ECO:0000256" key="4">
    <source>
        <dbReference type="ARBA" id="ARBA00022692"/>
    </source>
</evidence>
<dbReference type="OrthoDB" id="1156086at2"/>
<reference evidence="9 10" key="1">
    <citation type="submission" date="2016-10" db="EMBL/GenBank/DDBJ databases">
        <authorList>
            <person name="de Groot N.N."/>
        </authorList>
    </citation>
    <scope>NUCLEOTIDE SEQUENCE [LARGE SCALE GENOMIC DNA]</scope>
    <source>
        <strain evidence="9 10">47C3B</strain>
    </source>
</reference>
<keyword evidence="2" id="KW-0328">Glycosyltransferase</keyword>
<dbReference type="GO" id="GO:0016757">
    <property type="term" value="F:glycosyltransferase activity"/>
    <property type="evidence" value="ECO:0007669"/>
    <property type="project" value="UniProtKB-KW"/>
</dbReference>
<evidence type="ECO:0000259" key="8">
    <source>
        <dbReference type="Pfam" id="PF04577"/>
    </source>
</evidence>
<dbReference type="PANTHER" id="PTHR20961">
    <property type="entry name" value="GLYCOSYLTRANSFERASE"/>
    <property type="match status" value="1"/>
</dbReference>
<evidence type="ECO:0000313" key="10">
    <source>
        <dbReference type="Proteomes" id="UP000199072"/>
    </source>
</evidence>
<name>A0A1G6ZM19_9SPHI</name>
<evidence type="ECO:0000256" key="7">
    <source>
        <dbReference type="ARBA" id="ARBA00023180"/>
    </source>
</evidence>
<keyword evidence="4" id="KW-0812">Transmembrane</keyword>
<evidence type="ECO:0000313" key="9">
    <source>
        <dbReference type="EMBL" id="SDE03698.1"/>
    </source>
</evidence>
<dbReference type="STRING" id="1391627.SAMN05216464_103417"/>
<dbReference type="Proteomes" id="UP000199072">
    <property type="component" value="Unassembled WGS sequence"/>
</dbReference>
<dbReference type="AlphaFoldDB" id="A0A1G6ZM19"/>
<dbReference type="PANTHER" id="PTHR20961:SF38">
    <property type="entry name" value="PROTEIN O-LINKED-MANNOSE BETA-1,4-N-ACETYLGLUCOSAMINYLTRANSFERASE 2"/>
    <property type="match status" value="1"/>
</dbReference>
<keyword evidence="3" id="KW-0808">Transferase</keyword>
<dbReference type="InterPro" id="IPR007657">
    <property type="entry name" value="Glycosyltransferase_61"/>
</dbReference>
<proteinExistence type="predicted"/>
<dbReference type="EMBL" id="FNAI01000003">
    <property type="protein sequence ID" value="SDE03698.1"/>
    <property type="molecule type" value="Genomic_DNA"/>
</dbReference>
<evidence type="ECO:0000256" key="2">
    <source>
        <dbReference type="ARBA" id="ARBA00022676"/>
    </source>
</evidence>